<sequence length="77" mass="9341">MDLEGKHKYYADFKMDLEDFMWRYTVRLIPQSSFSQYTYPDSDYQNAEVLSPTIYPLDRISDVPIGFHLRFWKVFNC</sequence>
<reference evidence="1" key="1">
    <citation type="journal article" date="2009" name="Rice">
        <title>De Novo Next Generation Sequencing of Plant Genomes.</title>
        <authorList>
            <person name="Rounsley S."/>
            <person name="Marri P.R."/>
            <person name="Yu Y."/>
            <person name="He R."/>
            <person name="Sisneros N."/>
            <person name="Goicoechea J.L."/>
            <person name="Lee S.J."/>
            <person name="Angelova A."/>
            <person name="Kudrna D."/>
            <person name="Luo M."/>
            <person name="Affourtit J."/>
            <person name="Desany B."/>
            <person name="Knight J."/>
            <person name="Niazi F."/>
            <person name="Egholm M."/>
            <person name="Wing R.A."/>
        </authorList>
    </citation>
    <scope>NUCLEOTIDE SEQUENCE [LARGE SCALE GENOMIC DNA]</scope>
    <source>
        <strain evidence="1">cv. IRGC 105608</strain>
    </source>
</reference>
<accession>A0A0D3GGJ2</accession>
<dbReference type="EnsemblPlants" id="OBART06G14620.1">
    <property type="protein sequence ID" value="OBART06G14620.1"/>
    <property type="gene ID" value="OBART06G14620"/>
</dbReference>
<dbReference type="Gramene" id="OBART06G14620.1">
    <property type="protein sequence ID" value="OBART06G14620.1"/>
    <property type="gene ID" value="OBART06G14620"/>
</dbReference>
<dbReference type="AlphaFoldDB" id="A0A0D3GGJ2"/>
<keyword evidence="2" id="KW-1185">Reference proteome</keyword>
<dbReference type="PaxDb" id="65489-OBART06G14620.1"/>
<evidence type="ECO:0000313" key="2">
    <source>
        <dbReference type="Proteomes" id="UP000026960"/>
    </source>
</evidence>
<protein>
    <submittedName>
        <fullName evidence="1">Uncharacterized protein</fullName>
    </submittedName>
</protein>
<reference evidence="1" key="2">
    <citation type="submission" date="2015-03" db="UniProtKB">
        <authorList>
            <consortium name="EnsemblPlants"/>
        </authorList>
    </citation>
    <scope>IDENTIFICATION</scope>
</reference>
<organism evidence="1">
    <name type="scientific">Oryza barthii</name>
    <dbReference type="NCBI Taxonomy" id="65489"/>
    <lineage>
        <taxon>Eukaryota</taxon>
        <taxon>Viridiplantae</taxon>
        <taxon>Streptophyta</taxon>
        <taxon>Embryophyta</taxon>
        <taxon>Tracheophyta</taxon>
        <taxon>Spermatophyta</taxon>
        <taxon>Magnoliopsida</taxon>
        <taxon>Liliopsida</taxon>
        <taxon>Poales</taxon>
        <taxon>Poaceae</taxon>
        <taxon>BOP clade</taxon>
        <taxon>Oryzoideae</taxon>
        <taxon>Oryzeae</taxon>
        <taxon>Oryzinae</taxon>
        <taxon>Oryza</taxon>
    </lineage>
</organism>
<dbReference type="Proteomes" id="UP000026960">
    <property type="component" value="Chromosome 6"/>
</dbReference>
<dbReference type="HOGENOM" id="CLU_2642025_0_0_1"/>
<proteinExistence type="predicted"/>
<evidence type="ECO:0000313" key="1">
    <source>
        <dbReference type="EnsemblPlants" id="OBART06G14620.1"/>
    </source>
</evidence>
<name>A0A0D3GGJ2_9ORYZ</name>